<name>A0AA40GCX8_9HYME</name>
<accession>A0AA40GCX8</accession>
<dbReference type="AlphaFoldDB" id="A0AA40GCX8"/>
<reference evidence="1" key="1">
    <citation type="submission" date="2021-10" db="EMBL/GenBank/DDBJ databases">
        <title>Melipona bicolor Genome sequencing and assembly.</title>
        <authorList>
            <person name="Araujo N.S."/>
            <person name="Arias M.C."/>
        </authorList>
    </citation>
    <scope>NUCLEOTIDE SEQUENCE</scope>
    <source>
        <strain evidence="1">USP_2M_L1-L4_2017</strain>
        <tissue evidence="1">Whole body</tissue>
    </source>
</reference>
<evidence type="ECO:0000313" key="1">
    <source>
        <dbReference type="EMBL" id="KAK1134706.1"/>
    </source>
</evidence>
<proteinExistence type="predicted"/>
<organism evidence="1 2">
    <name type="scientific">Melipona bicolor</name>
    <dbReference type="NCBI Taxonomy" id="60889"/>
    <lineage>
        <taxon>Eukaryota</taxon>
        <taxon>Metazoa</taxon>
        <taxon>Ecdysozoa</taxon>
        <taxon>Arthropoda</taxon>
        <taxon>Hexapoda</taxon>
        <taxon>Insecta</taxon>
        <taxon>Pterygota</taxon>
        <taxon>Neoptera</taxon>
        <taxon>Endopterygota</taxon>
        <taxon>Hymenoptera</taxon>
        <taxon>Apocrita</taxon>
        <taxon>Aculeata</taxon>
        <taxon>Apoidea</taxon>
        <taxon>Anthophila</taxon>
        <taxon>Apidae</taxon>
        <taxon>Melipona</taxon>
    </lineage>
</organism>
<gene>
    <name evidence="1" type="ORF">K0M31_007486</name>
</gene>
<sequence length="124" mass="14336">MFVNSSSIGKFHDKCVCWGSEGLSKLEEMRAEPGFPQAREIGFVPIMPVLNAVHALLSRKCCDSDLRSHGSRFVRTNAAWPWFARFLAWPFKRDAFKRDRFCRLRDLQLRVRCSSTSVLSCLFF</sequence>
<dbReference type="EMBL" id="JAHYIQ010000002">
    <property type="protein sequence ID" value="KAK1134706.1"/>
    <property type="molecule type" value="Genomic_DNA"/>
</dbReference>
<comment type="caution">
    <text evidence="1">The sequence shown here is derived from an EMBL/GenBank/DDBJ whole genome shotgun (WGS) entry which is preliminary data.</text>
</comment>
<keyword evidence="2" id="KW-1185">Reference proteome</keyword>
<evidence type="ECO:0000313" key="2">
    <source>
        <dbReference type="Proteomes" id="UP001177670"/>
    </source>
</evidence>
<dbReference type="Proteomes" id="UP001177670">
    <property type="component" value="Unassembled WGS sequence"/>
</dbReference>
<protein>
    <submittedName>
        <fullName evidence="1">Uncharacterized protein</fullName>
    </submittedName>
</protein>